<protein>
    <submittedName>
        <fullName evidence="1">Uncharacterized protein</fullName>
    </submittedName>
</protein>
<evidence type="ECO:0000313" key="1">
    <source>
        <dbReference type="EMBL" id="JAH03825.1"/>
    </source>
</evidence>
<dbReference type="AlphaFoldDB" id="A0A0E9PIC1"/>
<organism evidence="1">
    <name type="scientific">Anguilla anguilla</name>
    <name type="common">European freshwater eel</name>
    <name type="synonym">Muraena anguilla</name>
    <dbReference type="NCBI Taxonomy" id="7936"/>
    <lineage>
        <taxon>Eukaryota</taxon>
        <taxon>Metazoa</taxon>
        <taxon>Chordata</taxon>
        <taxon>Craniata</taxon>
        <taxon>Vertebrata</taxon>
        <taxon>Euteleostomi</taxon>
        <taxon>Actinopterygii</taxon>
        <taxon>Neopterygii</taxon>
        <taxon>Teleostei</taxon>
        <taxon>Anguilliformes</taxon>
        <taxon>Anguillidae</taxon>
        <taxon>Anguilla</taxon>
    </lineage>
</organism>
<name>A0A0E9PIC1_ANGAN</name>
<accession>A0A0E9PIC1</accession>
<dbReference type="EMBL" id="GBXM01104752">
    <property type="protein sequence ID" value="JAH03825.1"/>
    <property type="molecule type" value="Transcribed_RNA"/>
</dbReference>
<reference evidence="1" key="1">
    <citation type="submission" date="2014-11" db="EMBL/GenBank/DDBJ databases">
        <authorList>
            <person name="Amaro Gonzalez C."/>
        </authorList>
    </citation>
    <scope>NUCLEOTIDE SEQUENCE</scope>
</reference>
<proteinExistence type="predicted"/>
<sequence length="31" mass="3767">MFRFSEFRYVQSPFGFAISRIYCYGRLVTPK</sequence>
<reference evidence="1" key="2">
    <citation type="journal article" date="2015" name="Fish Shellfish Immunol.">
        <title>Early steps in the European eel (Anguilla anguilla)-Vibrio vulnificus interaction in the gills: Role of the RtxA13 toxin.</title>
        <authorList>
            <person name="Callol A."/>
            <person name="Pajuelo D."/>
            <person name="Ebbesson L."/>
            <person name="Teles M."/>
            <person name="MacKenzie S."/>
            <person name="Amaro C."/>
        </authorList>
    </citation>
    <scope>NUCLEOTIDE SEQUENCE</scope>
</reference>